<accession>A0A8S1Y0X9</accession>
<dbReference type="Proteomes" id="UP000689195">
    <property type="component" value="Unassembled WGS sequence"/>
</dbReference>
<evidence type="ECO:0000256" key="1">
    <source>
        <dbReference type="SAM" id="Coils"/>
    </source>
</evidence>
<comment type="caution">
    <text evidence="3">The sequence shown here is derived from an EMBL/GenBank/DDBJ whole genome shotgun (WGS) entry which is preliminary data.</text>
</comment>
<feature type="compositionally biased region" description="Polar residues" evidence="2">
    <location>
        <begin position="23"/>
        <end position="32"/>
    </location>
</feature>
<dbReference type="AlphaFoldDB" id="A0A8S1Y0X9"/>
<feature type="coiled-coil region" evidence="1">
    <location>
        <begin position="102"/>
        <end position="224"/>
    </location>
</feature>
<sequence length="1047" mass="126358">MHRSSHKRQRTSNTPKRQKEQDNNPIPSQQVAKQVRNDEAVQQLSVIDNPKNQLRRQDSQNFHLRSSQNLEKSYNLTDRIISPARKLDQSPNLRKKENIKIIDSYEARFGKLSTENLQLQNQIQADQQKYNKMINELEIQLSNQTYKLQTEQHNIKQQQLLLQKKNEEIQLLVNELKKNETKFIQLSQNNAQNIDENQNLKSHIQNLEYELQNLKQQVQDTHFKSARQIEETKIKVENDCSHQSQIQLKDIQQQHQQILSKKNDQLIQEQQKYSKLLSQFDNLVNEKNKMQLLIDDLQDDKLTIQQQIHQSNQMCEELRLKNISLTKDLQLIHDKQTQQEFLHQRQIQELKQYYEQQQINILQRRLNETELKHSTENQQLDQIIRDLQSQLQQSENNYQVMKTENAKLYSIDQEQEKEIKMLQQELERINKFKDLEIQQLQEDLQKLKQQLLEQSSKYQTKLHELSKQQVIANDIKSELELQKNVTKEIEANIREQWETDILELKSFHQQQIQHMEEQIKYLNVENDKLTIQNRKKDEQLNEYKLNQQLLDNSINGLKHQLSETEKQKFKEIEDYQFELENFKKELKEQNIKLQQEKQIMEQSLKQQKQKVKELETFKIELEFSSSQQIQNYQEQIKQKDWQINQFNQEKQKFDSLFKSTKEKLIQAEFQVVELKQSADIYLKELEESTQQRDLERNQFNQKFSFQETRISQYKQAINQYEIEIHNQNNQIDKSQKQLDHALLESQKKIEESRKKEQKLLDQIANLNLQLQSNEDQFIKYQEEHKESNKQIEQLLQEKDSLIKSLENQKEKLVEVKNELTEEIEQLNQKIQNYAEGENQRQDWEFQVENEKAVLNNEIEILQQKLDQKESKLNQILQQYSNLEIQFQDKEVLYDSLRKQIDQNYVHIEDYDQLKQKNSNLLNEIHELESNQLKSNSEKQSLRRQVEKLKSDLEMKEQEFEQTFEQMNKRRGDNEDVSKLTKEIQRLNFELSDAQTLLQAKSEQLNIMRRENDEQLEQLNRLKRQLNQASDKELIRKIDRSEHLEENF</sequence>
<evidence type="ECO:0000256" key="2">
    <source>
        <dbReference type="SAM" id="MobiDB-lite"/>
    </source>
</evidence>
<feature type="coiled-coil region" evidence="1">
    <location>
        <begin position="572"/>
        <end position="1035"/>
    </location>
</feature>
<feature type="compositionally biased region" description="Basic residues" evidence="2">
    <location>
        <begin position="1"/>
        <end position="10"/>
    </location>
</feature>
<name>A0A8S1Y0X9_9CILI</name>
<keyword evidence="4" id="KW-1185">Reference proteome</keyword>
<protein>
    <submittedName>
        <fullName evidence="3">Uncharacterized protein</fullName>
    </submittedName>
</protein>
<keyword evidence="1" id="KW-0175">Coiled coil</keyword>
<feature type="compositionally biased region" description="Polar residues" evidence="2">
    <location>
        <begin position="59"/>
        <end position="69"/>
    </location>
</feature>
<feature type="region of interest" description="Disordered" evidence="2">
    <location>
        <begin position="1"/>
        <end position="69"/>
    </location>
</feature>
<gene>
    <name evidence="3" type="ORF">PPENT_87.1.T1470074</name>
</gene>
<dbReference type="EMBL" id="CAJJDO010000147">
    <property type="protein sequence ID" value="CAD8207413.1"/>
    <property type="molecule type" value="Genomic_DNA"/>
</dbReference>
<dbReference type="OrthoDB" id="9904168at2759"/>
<evidence type="ECO:0000313" key="3">
    <source>
        <dbReference type="EMBL" id="CAD8207413.1"/>
    </source>
</evidence>
<proteinExistence type="predicted"/>
<organism evidence="3 4">
    <name type="scientific">Paramecium pentaurelia</name>
    <dbReference type="NCBI Taxonomy" id="43138"/>
    <lineage>
        <taxon>Eukaryota</taxon>
        <taxon>Sar</taxon>
        <taxon>Alveolata</taxon>
        <taxon>Ciliophora</taxon>
        <taxon>Intramacronucleata</taxon>
        <taxon>Oligohymenophorea</taxon>
        <taxon>Peniculida</taxon>
        <taxon>Parameciidae</taxon>
        <taxon>Paramecium</taxon>
    </lineage>
</organism>
<feature type="compositionally biased region" description="Polar residues" evidence="2">
    <location>
        <begin position="40"/>
        <end position="52"/>
    </location>
</feature>
<feature type="coiled-coil region" evidence="1">
    <location>
        <begin position="359"/>
        <end position="468"/>
    </location>
</feature>
<evidence type="ECO:0000313" key="4">
    <source>
        <dbReference type="Proteomes" id="UP000689195"/>
    </source>
</evidence>
<feature type="coiled-coil region" evidence="1">
    <location>
        <begin position="512"/>
        <end position="546"/>
    </location>
</feature>
<reference evidence="3" key="1">
    <citation type="submission" date="2021-01" db="EMBL/GenBank/DDBJ databases">
        <authorList>
            <consortium name="Genoscope - CEA"/>
            <person name="William W."/>
        </authorList>
    </citation>
    <scope>NUCLEOTIDE SEQUENCE</scope>
</reference>